<name>A0A7W6CI19_9SPHN</name>
<accession>A0A7W6CI19</accession>
<feature type="signal peptide" evidence="1">
    <location>
        <begin position="1"/>
        <end position="19"/>
    </location>
</feature>
<gene>
    <name evidence="2" type="ORF">GGR38_000363</name>
</gene>
<proteinExistence type="predicted"/>
<dbReference type="AlphaFoldDB" id="A0A7W6CI19"/>
<dbReference type="EMBL" id="JACIDX010000001">
    <property type="protein sequence ID" value="MBB3953451.1"/>
    <property type="molecule type" value="Genomic_DNA"/>
</dbReference>
<dbReference type="RefSeq" id="WP_172341520.1">
    <property type="nucleotide sequence ID" value="NZ_JACIDX010000001.1"/>
</dbReference>
<comment type="caution">
    <text evidence="2">The sequence shown here is derived from an EMBL/GenBank/DDBJ whole genome shotgun (WGS) entry which is preliminary data.</text>
</comment>
<keyword evidence="3" id="KW-1185">Reference proteome</keyword>
<keyword evidence="1" id="KW-0732">Signal</keyword>
<dbReference type="Proteomes" id="UP000548867">
    <property type="component" value="Unassembled WGS sequence"/>
</dbReference>
<evidence type="ECO:0000256" key="1">
    <source>
        <dbReference type="SAM" id="SignalP"/>
    </source>
</evidence>
<evidence type="ECO:0000313" key="2">
    <source>
        <dbReference type="EMBL" id="MBB3953451.1"/>
    </source>
</evidence>
<feature type="chain" id="PRO_5031122867" evidence="1">
    <location>
        <begin position="20"/>
        <end position="90"/>
    </location>
</feature>
<sequence>MLRLLLSFLALVSGLAAMAPETDARAFAARPAIAATMQGAGAARVSAHVVAHAREITRPAQPRLIEAARAPLRMAYSAPAVRMRVDRARE</sequence>
<evidence type="ECO:0000313" key="3">
    <source>
        <dbReference type="Proteomes" id="UP000548867"/>
    </source>
</evidence>
<organism evidence="2 3">
    <name type="scientific">Novosphingobium sediminicola</name>
    <dbReference type="NCBI Taxonomy" id="563162"/>
    <lineage>
        <taxon>Bacteria</taxon>
        <taxon>Pseudomonadati</taxon>
        <taxon>Pseudomonadota</taxon>
        <taxon>Alphaproteobacteria</taxon>
        <taxon>Sphingomonadales</taxon>
        <taxon>Sphingomonadaceae</taxon>
        <taxon>Novosphingobium</taxon>
    </lineage>
</organism>
<protein>
    <submittedName>
        <fullName evidence="2">Uncharacterized protein</fullName>
    </submittedName>
</protein>
<reference evidence="2 3" key="1">
    <citation type="submission" date="2020-08" db="EMBL/GenBank/DDBJ databases">
        <title>Genomic Encyclopedia of Type Strains, Phase IV (KMG-IV): sequencing the most valuable type-strain genomes for metagenomic binning, comparative biology and taxonomic classification.</title>
        <authorList>
            <person name="Goeker M."/>
        </authorList>
    </citation>
    <scope>NUCLEOTIDE SEQUENCE [LARGE SCALE GENOMIC DNA]</scope>
    <source>
        <strain evidence="2 3">DSM 27057</strain>
    </source>
</reference>